<feature type="binding site" evidence="8">
    <location>
        <position position="8"/>
    </location>
    <ligand>
        <name>Mg(2+)</name>
        <dbReference type="ChEBI" id="CHEBI:18420"/>
    </ligand>
</feature>
<dbReference type="EC" id="2.7.8.7" evidence="8"/>
<evidence type="ECO:0000313" key="10">
    <source>
        <dbReference type="EMBL" id="SEO89077.1"/>
    </source>
</evidence>
<comment type="cofactor">
    <cofactor evidence="8">
        <name>Mg(2+)</name>
        <dbReference type="ChEBI" id="CHEBI:18420"/>
    </cofactor>
</comment>
<dbReference type="STRING" id="112903.SAMN04490178_106133"/>
<dbReference type="GO" id="GO:0008897">
    <property type="term" value="F:holo-[acyl-carrier-protein] synthase activity"/>
    <property type="evidence" value="ECO:0007669"/>
    <property type="project" value="UniProtKB-UniRule"/>
</dbReference>
<dbReference type="EMBL" id="FODY01000006">
    <property type="protein sequence ID" value="SEO89077.1"/>
    <property type="molecule type" value="Genomic_DNA"/>
</dbReference>
<sequence>MILGTGIDIIEIGRIRTAIGRESFIRRVFTPEEQAYCESRGVQRPSSYAARFAAKEAVMKAFGTGLAGGNWTDIEVIPAEGGRPLVRLHGSFARLAETQRVGEIHISLTHAREYAAAQAILWGRDDR</sequence>
<evidence type="ECO:0000256" key="4">
    <source>
        <dbReference type="ARBA" id="ARBA00022832"/>
    </source>
</evidence>
<evidence type="ECO:0000256" key="8">
    <source>
        <dbReference type="HAMAP-Rule" id="MF_00101"/>
    </source>
</evidence>
<evidence type="ECO:0000256" key="7">
    <source>
        <dbReference type="ARBA" id="ARBA00023160"/>
    </source>
</evidence>
<keyword evidence="11" id="KW-1185">Reference proteome</keyword>
<dbReference type="RefSeq" id="WP_091745269.1">
    <property type="nucleotide sequence ID" value="NZ_FODY01000006.1"/>
</dbReference>
<dbReference type="InterPro" id="IPR002582">
    <property type="entry name" value="ACPS"/>
</dbReference>
<dbReference type="NCBIfam" id="TIGR00556">
    <property type="entry name" value="pantethn_trn"/>
    <property type="match status" value="1"/>
</dbReference>
<dbReference type="GO" id="GO:0005737">
    <property type="term" value="C:cytoplasm"/>
    <property type="evidence" value="ECO:0007669"/>
    <property type="project" value="UniProtKB-SubCell"/>
</dbReference>
<keyword evidence="2 8" id="KW-0808">Transferase</keyword>
<evidence type="ECO:0000256" key="3">
    <source>
        <dbReference type="ARBA" id="ARBA00022723"/>
    </source>
</evidence>
<keyword evidence="4 8" id="KW-0276">Fatty acid metabolism</keyword>
<keyword evidence="8" id="KW-0963">Cytoplasm</keyword>
<comment type="catalytic activity">
    <reaction evidence="8">
        <text>apo-[ACP] + CoA = holo-[ACP] + adenosine 3',5'-bisphosphate + H(+)</text>
        <dbReference type="Rhea" id="RHEA:12068"/>
        <dbReference type="Rhea" id="RHEA-COMP:9685"/>
        <dbReference type="Rhea" id="RHEA-COMP:9690"/>
        <dbReference type="ChEBI" id="CHEBI:15378"/>
        <dbReference type="ChEBI" id="CHEBI:29999"/>
        <dbReference type="ChEBI" id="CHEBI:57287"/>
        <dbReference type="ChEBI" id="CHEBI:58343"/>
        <dbReference type="ChEBI" id="CHEBI:64479"/>
        <dbReference type="EC" id="2.7.8.7"/>
    </reaction>
</comment>
<dbReference type="Proteomes" id="UP000198847">
    <property type="component" value="Unassembled WGS sequence"/>
</dbReference>
<keyword evidence="6 8" id="KW-0443">Lipid metabolism</keyword>
<evidence type="ECO:0000256" key="6">
    <source>
        <dbReference type="ARBA" id="ARBA00023098"/>
    </source>
</evidence>
<dbReference type="HAMAP" id="MF_00101">
    <property type="entry name" value="AcpS"/>
    <property type="match status" value="1"/>
</dbReference>
<organism evidence="10 11">
    <name type="scientific">Propionispora vibrioides</name>
    <dbReference type="NCBI Taxonomy" id="112903"/>
    <lineage>
        <taxon>Bacteria</taxon>
        <taxon>Bacillati</taxon>
        <taxon>Bacillota</taxon>
        <taxon>Negativicutes</taxon>
        <taxon>Selenomonadales</taxon>
        <taxon>Sporomusaceae</taxon>
        <taxon>Propionispora</taxon>
    </lineage>
</organism>
<dbReference type="Pfam" id="PF01648">
    <property type="entry name" value="ACPS"/>
    <property type="match status" value="1"/>
</dbReference>
<dbReference type="SUPFAM" id="SSF56214">
    <property type="entry name" value="4'-phosphopantetheinyl transferase"/>
    <property type="match status" value="1"/>
</dbReference>
<dbReference type="InterPro" id="IPR004568">
    <property type="entry name" value="Ppantetheine-prot_Trfase_dom"/>
</dbReference>
<dbReference type="InterPro" id="IPR008278">
    <property type="entry name" value="4-PPantetheinyl_Trfase_dom"/>
</dbReference>
<feature type="binding site" evidence="8">
    <location>
        <position position="56"/>
    </location>
    <ligand>
        <name>Mg(2+)</name>
        <dbReference type="ChEBI" id="CHEBI:18420"/>
    </ligand>
</feature>
<comment type="similarity">
    <text evidence="8">Belongs to the P-Pant transferase superfamily. AcpS family.</text>
</comment>
<evidence type="ECO:0000256" key="5">
    <source>
        <dbReference type="ARBA" id="ARBA00022842"/>
    </source>
</evidence>
<keyword evidence="7 8" id="KW-0275">Fatty acid biosynthesis</keyword>
<evidence type="ECO:0000259" key="9">
    <source>
        <dbReference type="Pfam" id="PF01648"/>
    </source>
</evidence>
<dbReference type="AlphaFoldDB" id="A0A1H8TDR0"/>
<reference evidence="10 11" key="1">
    <citation type="submission" date="2016-10" db="EMBL/GenBank/DDBJ databases">
        <authorList>
            <person name="de Groot N.N."/>
        </authorList>
    </citation>
    <scope>NUCLEOTIDE SEQUENCE [LARGE SCALE GENOMIC DNA]</scope>
    <source>
        <strain evidence="10 11">DSM 13305</strain>
    </source>
</reference>
<keyword evidence="1 8" id="KW-0444">Lipid biosynthesis</keyword>
<dbReference type="Gene3D" id="3.90.470.20">
    <property type="entry name" value="4'-phosphopantetheinyl transferase domain"/>
    <property type="match status" value="1"/>
</dbReference>
<keyword evidence="3 8" id="KW-0479">Metal-binding</keyword>
<dbReference type="OrthoDB" id="517356at2"/>
<proteinExistence type="inferred from homology"/>
<feature type="domain" description="4'-phosphopantetheinyl transferase" evidence="9">
    <location>
        <begin position="5"/>
        <end position="115"/>
    </location>
</feature>
<dbReference type="GO" id="GO:0000287">
    <property type="term" value="F:magnesium ion binding"/>
    <property type="evidence" value="ECO:0007669"/>
    <property type="project" value="UniProtKB-UniRule"/>
</dbReference>
<dbReference type="InterPro" id="IPR037143">
    <property type="entry name" value="4-PPantetheinyl_Trfase_dom_sf"/>
</dbReference>
<gene>
    <name evidence="8" type="primary">acpS</name>
    <name evidence="10" type="ORF">SAMN04490178_106133</name>
</gene>
<dbReference type="GO" id="GO:0006633">
    <property type="term" value="P:fatty acid biosynthetic process"/>
    <property type="evidence" value="ECO:0007669"/>
    <property type="project" value="UniProtKB-UniRule"/>
</dbReference>
<comment type="subcellular location">
    <subcellularLocation>
        <location evidence="8">Cytoplasm</location>
    </subcellularLocation>
</comment>
<dbReference type="NCBIfam" id="TIGR00516">
    <property type="entry name" value="acpS"/>
    <property type="match status" value="1"/>
</dbReference>
<evidence type="ECO:0000256" key="2">
    <source>
        <dbReference type="ARBA" id="ARBA00022679"/>
    </source>
</evidence>
<accession>A0A1H8TDR0</accession>
<keyword evidence="5 8" id="KW-0460">Magnesium</keyword>
<evidence type="ECO:0000313" key="11">
    <source>
        <dbReference type="Proteomes" id="UP000198847"/>
    </source>
</evidence>
<comment type="function">
    <text evidence="8">Transfers the 4'-phosphopantetheine moiety from coenzyme A to a Ser of acyl-carrier-protein.</text>
</comment>
<protein>
    <recommendedName>
        <fullName evidence="8">Holo-[acyl-carrier-protein] synthase</fullName>
        <shortName evidence="8">Holo-ACP synthase</shortName>
        <ecNumber evidence="8">2.7.8.7</ecNumber>
    </recommendedName>
    <alternativeName>
        <fullName evidence="8">4'-phosphopantetheinyl transferase AcpS</fullName>
    </alternativeName>
</protein>
<name>A0A1H8TDR0_9FIRM</name>
<evidence type="ECO:0000256" key="1">
    <source>
        <dbReference type="ARBA" id="ARBA00022516"/>
    </source>
</evidence>